<comment type="caution">
    <text evidence="2">The sequence shown here is derived from an EMBL/GenBank/DDBJ whole genome shotgun (WGS) entry which is preliminary data.</text>
</comment>
<organism evidence="2">
    <name type="scientific">bioreactor metagenome</name>
    <dbReference type="NCBI Taxonomy" id="1076179"/>
    <lineage>
        <taxon>unclassified sequences</taxon>
        <taxon>metagenomes</taxon>
        <taxon>ecological metagenomes</taxon>
    </lineage>
</organism>
<evidence type="ECO:0000256" key="1">
    <source>
        <dbReference type="SAM" id="Phobius"/>
    </source>
</evidence>
<dbReference type="AlphaFoldDB" id="A0A645FR50"/>
<evidence type="ECO:0008006" key="3">
    <source>
        <dbReference type="Google" id="ProtNLM"/>
    </source>
</evidence>
<feature type="transmembrane region" description="Helical" evidence="1">
    <location>
        <begin position="145"/>
        <end position="166"/>
    </location>
</feature>
<name>A0A645FR50_9ZZZZ</name>
<dbReference type="EMBL" id="VSSQ01062751">
    <property type="protein sequence ID" value="MPN15879.1"/>
    <property type="molecule type" value="Genomic_DNA"/>
</dbReference>
<keyword evidence="1" id="KW-1133">Transmembrane helix</keyword>
<evidence type="ECO:0000313" key="2">
    <source>
        <dbReference type="EMBL" id="MPN15879.1"/>
    </source>
</evidence>
<feature type="transmembrane region" description="Helical" evidence="1">
    <location>
        <begin position="103"/>
        <end position="125"/>
    </location>
</feature>
<gene>
    <name evidence="2" type="ORF">SDC9_163215</name>
</gene>
<protein>
    <recommendedName>
        <fullName evidence="3">ABC3 transporter permease protein domain-containing protein</fullName>
    </recommendedName>
</protein>
<keyword evidence="1" id="KW-0472">Membrane</keyword>
<feature type="transmembrane region" description="Helical" evidence="1">
    <location>
        <begin position="12"/>
        <end position="35"/>
    </location>
</feature>
<sequence length="182" mass="20851">MTSGSKTSAALNSIFSLCLLSAASSFLFGAILLRGDIRVFSETAQKWMAFLQMSICIIFMVIYFSILSLLQIVEWRRQAKDIKVLRYMGKTQNALKRLMRDQILVKLFIPTIMCFVLIFSMAPAVNLRVNRLCSAAMPNLLLKSVGAFTLCFIVLYLCYFYITYFMSRRYIKGLESNKKLEP</sequence>
<keyword evidence="1" id="KW-0812">Transmembrane</keyword>
<reference evidence="2" key="1">
    <citation type="submission" date="2019-08" db="EMBL/GenBank/DDBJ databases">
        <authorList>
            <person name="Kucharzyk K."/>
            <person name="Murdoch R.W."/>
            <person name="Higgins S."/>
            <person name="Loffler F."/>
        </authorList>
    </citation>
    <scope>NUCLEOTIDE SEQUENCE</scope>
</reference>
<accession>A0A645FR50</accession>
<feature type="transmembrane region" description="Helical" evidence="1">
    <location>
        <begin position="47"/>
        <end position="70"/>
    </location>
</feature>
<proteinExistence type="predicted"/>